<protein>
    <submittedName>
        <fullName evidence="1">Uncharacterized protein</fullName>
    </submittedName>
</protein>
<accession>A0ABS8SRT3</accession>
<comment type="caution">
    <text evidence="1">The sequence shown here is derived from an EMBL/GenBank/DDBJ whole genome shotgun (WGS) entry which is preliminary data.</text>
</comment>
<proteinExistence type="predicted"/>
<dbReference type="EMBL" id="JACEIK010000731">
    <property type="protein sequence ID" value="MCD7461535.1"/>
    <property type="molecule type" value="Genomic_DNA"/>
</dbReference>
<name>A0ABS8SRT3_DATST</name>
<gene>
    <name evidence="1" type="ORF">HAX54_046379</name>
</gene>
<evidence type="ECO:0000313" key="2">
    <source>
        <dbReference type="Proteomes" id="UP000823775"/>
    </source>
</evidence>
<dbReference type="Proteomes" id="UP000823775">
    <property type="component" value="Unassembled WGS sequence"/>
</dbReference>
<sequence length="102" mass="11488">MTIEINDQDNFSQNRKKWEWLLRLVQLELGCPAGVRNLIEVRTHEGITNGEVRELHEMMQKMLIELGHLMGEVSSFTKIGSGCVGDDEAIGDCWEEVAGTSL</sequence>
<reference evidence="1 2" key="1">
    <citation type="journal article" date="2021" name="BMC Genomics">
        <title>Datura genome reveals duplications of psychoactive alkaloid biosynthetic genes and high mutation rate following tissue culture.</title>
        <authorList>
            <person name="Rajewski A."/>
            <person name="Carter-House D."/>
            <person name="Stajich J."/>
            <person name="Litt A."/>
        </authorList>
    </citation>
    <scope>NUCLEOTIDE SEQUENCE [LARGE SCALE GENOMIC DNA]</scope>
    <source>
        <strain evidence="1">AR-01</strain>
    </source>
</reference>
<keyword evidence="2" id="KW-1185">Reference proteome</keyword>
<evidence type="ECO:0000313" key="1">
    <source>
        <dbReference type="EMBL" id="MCD7461535.1"/>
    </source>
</evidence>
<organism evidence="1 2">
    <name type="scientific">Datura stramonium</name>
    <name type="common">Jimsonweed</name>
    <name type="synonym">Common thornapple</name>
    <dbReference type="NCBI Taxonomy" id="4076"/>
    <lineage>
        <taxon>Eukaryota</taxon>
        <taxon>Viridiplantae</taxon>
        <taxon>Streptophyta</taxon>
        <taxon>Embryophyta</taxon>
        <taxon>Tracheophyta</taxon>
        <taxon>Spermatophyta</taxon>
        <taxon>Magnoliopsida</taxon>
        <taxon>eudicotyledons</taxon>
        <taxon>Gunneridae</taxon>
        <taxon>Pentapetalae</taxon>
        <taxon>asterids</taxon>
        <taxon>lamiids</taxon>
        <taxon>Solanales</taxon>
        <taxon>Solanaceae</taxon>
        <taxon>Solanoideae</taxon>
        <taxon>Datureae</taxon>
        <taxon>Datura</taxon>
    </lineage>
</organism>